<reference evidence="2 3" key="1">
    <citation type="submission" date="2024-02" db="EMBL/GenBank/DDBJ databases">
        <title>A draft genome for the cacao thread blight pathogen Marasmius crinis-equi.</title>
        <authorList>
            <person name="Cohen S.P."/>
            <person name="Baruah I.K."/>
            <person name="Amoako-Attah I."/>
            <person name="Bukari Y."/>
            <person name="Meinhardt L.W."/>
            <person name="Bailey B.A."/>
        </authorList>
    </citation>
    <scope>NUCLEOTIDE SEQUENCE [LARGE SCALE GENOMIC DNA]</scope>
    <source>
        <strain evidence="2 3">GH-76</strain>
    </source>
</reference>
<evidence type="ECO:0000313" key="2">
    <source>
        <dbReference type="EMBL" id="KAL0564960.1"/>
    </source>
</evidence>
<evidence type="ECO:0000313" key="3">
    <source>
        <dbReference type="Proteomes" id="UP001465976"/>
    </source>
</evidence>
<dbReference type="Proteomes" id="UP001465976">
    <property type="component" value="Unassembled WGS sequence"/>
</dbReference>
<organism evidence="2 3">
    <name type="scientific">Marasmius crinis-equi</name>
    <dbReference type="NCBI Taxonomy" id="585013"/>
    <lineage>
        <taxon>Eukaryota</taxon>
        <taxon>Fungi</taxon>
        <taxon>Dikarya</taxon>
        <taxon>Basidiomycota</taxon>
        <taxon>Agaricomycotina</taxon>
        <taxon>Agaricomycetes</taxon>
        <taxon>Agaricomycetidae</taxon>
        <taxon>Agaricales</taxon>
        <taxon>Marasmiineae</taxon>
        <taxon>Marasmiaceae</taxon>
        <taxon>Marasmius</taxon>
    </lineage>
</organism>
<feature type="compositionally biased region" description="Acidic residues" evidence="1">
    <location>
        <begin position="210"/>
        <end position="238"/>
    </location>
</feature>
<proteinExistence type="predicted"/>
<feature type="region of interest" description="Disordered" evidence="1">
    <location>
        <begin position="1"/>
        <end position="41"/>
    </location>
</feature>
<comment type="caution">
    <text evidence="2">The sequence shown here is derived from an EMBL/GenBank/DDBJ whole genome shotgun (WGS) entry which is preliminary data.</text>
</comment>
<sequence length="238" mass="27029">MSSPEAELPELKNADIRSYKDPGMVKVGPGRRRTDKWGVEWSGSMDGEGPLTGEGEAFIPVPSSRVAAVEGENNLDLMPLDTREWNFCSVHGTAETRKALSWIWTHRGLKINLEDGADNNNELLRAEWCWSRARARRAQEEVKLVREEMRRTLEYLSWAANTWEKPKDSEAAEKGIAERRNTYAGEQAGIQRALRDKFEAIWAEDGAKEAEEEVGEEGENLEEESKEEELIDEDDGYE</sequence>
<protein>
    <submittedName>
        <fullName evidence="2">Uncharacterized protein</fullName>
    </submittedName>
</protein>
<keyword evidence="3" id="KW-1185">Reference proteome</keyword>
<evidence type="ECO:0000256" key="1">
    <source>
        <dbReference type="SAM" id="MobiDB-lite"/>
    </source>
</evidence>
<feature type="region of interest" description="Disordered" evidence="1">
    <location>
        <begin position="207"/>
        <end position="238"/>
    </location>
</feature>
<accession>A0ABR3EQ03</accession>
<name>A0ABR3EQ03_9AGAR</name>
<gene>
    <name evidence="2" type="ORF">V5O48_017074</name>
</gene>
<feature type="compositionally biased region" description="Basic and acidic residues" evidence="1">
    <location>
        <begin position="9"/>
        <end position="20"/>
    </location>
</feature>
<dbReference type="EMBL" id="JBAHYK010002494">
    <property type="protein sequence ID" value="KAL0564960.1"/>
    <property type="molecule type" value="Genomic_DNA"/>
</dbReference>